<evidence type="ECO:0000313" key="5">
    <source>
        <dbReference type="EMBL" id="SCL58701.1"/>
    </source>
</evidence>
<dbReference type="EMBL" id="FMIA01000002">
    <property type="protein sequence ID" value="SCL58701.1"/>
    <property type="molecule type" value="Genomic_DNA"/>
</dbReference>
<dbReference type="SUPFAM" id="SSF48498">
    <property type="entry name" value="Tetracyclin repressor-like, C-terminal domain"/>
    <property type="match status" value="1"/>
</dbReference>
<proteinExistence type="predicted"/>
<dbReference type="Gene3D" id="1.10.357.10">
    <property type="entry name" value="Tetracycline Repressor, domain 2"/>
    <property type="match status" value="1"/>
</dbReference>
<keyword evidence="1" id="KW-0805">Transcription regulation</keyword>
<accession>A0A1C6UXF6</accession>
<dbReference type="InterPro" id="IPR036271">
    <property type="entry name" value="Tet_transcr_reg_TetR-rel_C_sf"/>
</dbReference>
<dbReference type="InterPro" id="IPR025996">
    <property type="entry name" value="MT1864/Rv1816-like_C"/>
</dbReference>
<feature type="domain" description="HTH-type transcriptional regulator MT1864/Rv1816-like C-terminal" evidence="4">
    <location>
        <begin position="11"/>
        <end position="100"/>
    </location>
</feature>
<protein>
    <submittedName>
        <fullName evidence="5">WHG domain-containing protein</fullName>
    </submittedName>
</protein>
<evidence type="ECO:0000256" key="2">
    <source>
        <dbReference type="ARBA" id="ARBA00023163"/>
    </source>
</evidence>
<sequence>MERDGPVVAWSRVVQRYLDFAYAHPQVYDAMFLLTAELPFGVPEGPPALHAVFAELRSALTPLAAGRDPEALAEVGWSVLHGMVMLTRGGRLRPDRQDQRETLIMAGLFGTPPPARPETGVPSPPSVPYPRQPEPTTGEDA</sequence>
<keyword evidence="6" id="KW-1185">Reference proteome</keyword>
<keyword evidence="2" id="KW-0804">Transcription</keyword>
<gene>
    <name evidence="5" type="ORF">GA0070617_3889</name>
</gene>
<feature type="compositionally biased region" description="Pro residues" evidence="3">
    <location>
        <begin position="111"/>
        <end position="133"/>
    </location>
</feature>
<evidence type="ECO:0000259" key="4">
    <source>
        <dbReference type="Pfam" id="PF13305"/>
    </source>
</evidence>
<evidence type="ECO:0000313" key="6">
    <source>
        <dbReference type="Proteomes" id="UP000198937"/>
    </source>
</evidence>
<dbReference type="Proteomes" id="UP000198937">
    <property type="component" value="Unassembled WGS sequence"/>
</dbReference>
<evidence type="ECO:0000256" key="1">
    <source>
        <dbReference type="ARBA" id="ARBA00023015"/>
    </source>
</evidence>
<dbReference type="STRING" id="683228.GA0070617_3889"/>
<organism evidence="5 6">
    <name type="scientific">Micromonospora yangpuensis</name>
    <dbReference type="NCBI Taxonomy" id="683228"/>
    <lineage>
        <taxon>Bacteria</taxon>
        <taxon>Bacillati</taxon>
        <taxon>Actinomycetota</taxon>
        <taxon>Actinomycetes</taxon>
        <taxon>Micromonosporales</taxon>
        <taxon>Micromonosporaceae</taxon>
        <taxon>Micromonospora</taxon>
    </lineage>
</organism>
<dbReference type="Pfam" id="PF13305">
    <property type="entry name" value="TetR_C_33"/>
    <property type="match status" value="1"/>
</dbReference>
<dbReference type="AlphaFoldDB" id="A0A1C6UXF6"/>
<reference evidence="5 6" key="1">
    <citation type="submission" date="2016-06" db="EMBL/GenBank/DDBJ databases">
        <authorList>
            <person name="Kjaerup R.B."/>
            <person name="Dalgaard T.S."/>
            <person name="Juul-Madsen H.R."/>
        </authorList>
    </citation>
    <scope>NUCLEOTIDE SEQUENCE [LARGE SCALE GENOMIC DNA]</scope>
    <source>
        <strain evidence="5 6">DSM 45577</strain>
    </source>
</reference>
<evidence type="ECO:0000256" key="3">
    <source>
        <dbReference type="SAM" id="MobiDB-lite"/>
    </source>
</evidence>
<feature type="region of interest" description="Disordered" evidence="3">
    <location>
        <begin position="106"/>
        <end position="141"/>
    </location>
</feature>
<name>A0A1C6UXF6_9ACTN</name>